<sequence length="304" mass="32469">MTEKSSRIQAYEFVANKLVDVLRELAPPKHPPAATSQLLKEAQDEILRLQRLAAAPVSNSQPPPPPPLHGTAFANGPPSQAPGPPPGQQSQAQATGARQAPPPVQADREAASSSGTPVQGSPQAHFHSMFTPVRPTATLPIRVPDDSDLPPGQLPEGTDSAENNPAQQDAQKTPADAPPPNEQAGLDFESRVQELTTASTVRELIEKFLKEGPTNNPLGKSAPVSGKQTDFAKWLKSLAAPRSRKVLVENAVKQLTTKFKTCGTPELDSLRSLAVRWGMPVSRIHNSSHTELIRILSVIASGLR</sequence>
<evidence type="ECO:0000256" key="1">
    <source>
        <dbReference type="SAM" id="MobiDB-lite"/>
    </source>
</evidence>
<feature type="region of interest" description="Disordered" evidence="1">
    <location>
        <begin position="50"/>
        <end position="126"/>
    </location>
</feature>
<accession>A0A813GL96</accession>
<feature type="compositionally biased region" description="Polar residues" evidence="1">
    <location>
        <begin position="111"/>
        <end position="122"/>
    </location>
</feature>
<dbReference type="EMBL" id="CAJNNV010028829">
    <property type="protein sequence ID" value="CAE8625870.1"/>
    <property type="molecule type" value="Genomic_DNA"/>
</dbReference>
<protein>
    <submittedName>
        <fullName evidence="2">Uncharacterized protein</fullName>
    </submittedName>
</protein>
<name>A0A813GL96_POLGL</name>
<reference evidence="2" key="1">
    <citation type="submission" date="2021-02" db="EMBL/GenBank/DDBJ databases">
        <authorList>
            <person name="Dougan E. K."/>
            <person name="Rhodes N."/>
            <person name="Thang M."/>
            <person name="Chan C."/>
        </authorList>
    </citation>
    <scope>NUCLEOTIDE SEQUENCE</scope>
</reference>
<keyword evidence="3" id="KW-1185">Reference proteome</keyword>
<dbReference type="Proteomes" id="UP000654075">
    <property type="component" value="Unassembled WGS sequence"/>
</dbReference>
<evidence type="ECO:0000313" key="3">
    <source>
        <dbReference type="Proteomes" id="UP000654075"/>
    </source>
</evidence>
<comment type="caution">
    <text evidence="2">The sequence shown here is derived from an EMBL/GenBank/DDBJ whole genome shotgun (WGS) entry which is preliminary data.</text>
</comment>
<proteinExistence type="predicted"/>
<dbReference type="AlphaFoldDB" id="A0A813GL96"/>
<feature type="compositionally biased region" description="Polar residues" evidence="1">
    <location>
        <begin position="160"/>
        <end position="171"/>
    </location>
</feature>
<organism evidence="2 3">
    <name type="scientific">Polarella glacialis</name>
    <name type="common">Dinoflagellate</name>
    <dbReference type="NCBI Taxonomy" id="89957"/>
    <lineage>
        <taxon>Eukaryota</taxon>
        <taxon>Sar</taxon>
        <taxon>Alveolata</taxon>
        <taxon>Dinophyceae</taxon>
        <taxon>Suessiales</taxon>
        <taxon>Suessiaceae</taxon>
        <taxon>Polarella</taxon>
    </lineage>
</organism>
<feature type="region of interest" description="Disordered" evidence="1">
    <location>
        <begin position="138"/>
        <end position="184"/>
    </location>
</feature>
<evidence type="ECO:0000313" key="2">
    <source>
        <dbReference type="EMBL" id="CAE8625870.1"/>
    </source>
</evidence>
<feature type="compositionally biased region" description="Low complexity" evidence="1">
    <location>
        <begin position="88"/>
        <end position="99"/>
    </location>
</feature>
<gene>
    <name evidence="2" type="ORF">PGLA1383_LOCUS42850</name>
</gene>